<name>A0ABV9BDL9_9ACTN</name>
<dbReference type="Proteomes" id="UP001595990">
    <property type="component" value="Unassembled WGS sequence"/>
</dbReference>
<dbReference type="EMBL" id="JBHSFS010000002">
    <property type="protein sequence ID" value="MFC4512279.1"/>
    <property type="molecule type" value="Genomic_DNA"/>
</dbReference>
<proteinExistence type="predicted"/>
<evidence type="ECO:0000256" key="1">
    <source>
        <dbReference type="SAM" id="MobiDB-lite"/>
    </source>
</evidence>
<keyword evidence="3" id="KW-1185">Reference proteome</keyword>
<organism evidence="2 3">
    <name type="scientific">Streptomyces ehimensis</name>
    <dbReference type="NCBI Taxonomy" id="68195"/>
    <lineage>
        <taxon>Bacteria</taxon>
        <taxon>Bacillati</taxon>
        <taxon>Actinomycetota</taxon>
        <taxon>Actinomycetes</taxon>
        <taxon>Kitasatosporales</taxon>
        <taxon>Streptomycetaceae</taxon>
        <taxon>Streptomyces</taxon>
    </lineage>
</organism>
<feature type="region of interest" description="Disordered" evidence="1">
    <location>
        <begin position="75"/>
        <end position="104"/>
    </location>
</feature>
<evidence type="ECO:0000313" key="3">
    <source>
        <dbReference type="Proteomes" id="UP001595990"/>
    </source>
</evidence>
<comment type="caution">
    <text evidence="2">The sequence shown here is derived from an EMBL/GenBank/DDBJ whole genome shotgun (WGS) entry which is preliminary data.</text>
</comment>
<feature type="compositionally biased region" description="Basic and acidic residues" evidence="1">
    <location>
        <begin position="75"/>
        <end position="95"/>
    </location>
</feature>
<reference evidence="3" key="1">
    <citation type="journal article" date="2019" name="Int. J. Syst. Evol. Microbiol.">
        <title>The Global Catalogue of Microorganisms (GCM) 10K type strain sequencing project: providing services to taxonomists for standard genome sequencing and annotation.</title>
        <authorList>
            <consortium name="The Broad Institute Genomics Platform"/>
            <consortium name="The Broad Institute Genome Sequencing Center for Infectious Disease"/>
            <person name="Wu L."/>
            <person name="Ma J."/>
        </authorList>
    </citation>
    <scope>NUCLEOTIDE SEQUENCE [LARGE SCALE GENOMIC DNA]</scope>
    <source>
        <strain evidence="3">CECT 8064</strain>
    </source>
</reference>
<accession>A0ABV9BDL9</accession>
<sequence>MNRDQTLSRRRWKISYTYDCTCDPRCYWAKNGRHSQATFLNNGEQEQGDEAAAEITARAYKHVNIADIKVWQESPEERDTRMKQMRKAEADERRGIHWNMGGAN</sequence>
<gene>
    <name evidence="2" type="ORF">ACFPEN_04940</name>
</gene>
<protein>
    <submittedName>
        <fullName evidence="2">Uncharacterized protein</fullName>
    </submittedName>
</protein>
<dbReference type="RefSeq" id="WP_417922355.1">
    <property type="nucleotide sequence ID" value="NZ_JBHSFS010000002.1"/>
</dbReference>
<evidence type="ECO:0000313" key="2">
    <source>
        <dbReference type="EMBL" id="MFC4512279.1"/>
    </source>
</evidence>